<proteinExistence type="predicted"/>
<keyword evidence="1 5" id="KW-0597">Phosphoprotein</keyword>
<dbReference type="InterPro" id="IPR001789">
    <property type="entry name" value="Sig_transdc_resp-reg_receiver"/>
</dbReference>
<name>A0A7K0EQA0_9BACT</name>
<dbReference type="SUPFAM" id="SSF46894">
    <property type="entry name" value="C-terminal effector domain of the bipartite response regulators"/>
    <property type="match status" value="1"/>
</dbReference>
<dbReference type="GO" id="GO:0003677">
    <property type="term" value="F:DNA binding"/>
    <property type="evidence" value="ECO:0007669"/>
    <property type="project" value="UniProtKB-KW"/>
</dbReference>
<evidence type="ECO:0000313" key="9">
    <source>
        <dbReference type="Proteomes" id="UP000441754"/>
    </source>
</evidence>
<keyword evidence="9" id="KW-1185">Reference proteome</keyword>
<dbReference type="Gene3D" id="3.40.50.2300">
    <property type="match status" value="1"/>
</dbReference>
<dbReference type="InterPro" id="IPR000792">
    <property type="entry name" value="Tscrpt_reg_LuxR_C"/>
</dbReference>
<dbReference type="PRINTS" id="PR00038">
    <property type="entry name" value="HTHLUXR"/>
</dbReference>
<protein>
    <submittedName>
        <fullName evidence="8">Response regulator</fullName>
    </submittedName>
</protein>
<dbReference type="PROSITE" id="PS50043">
    <property type="entry name" value="HTH_LUXR_2"/>
    <property type="match status" value="1"/>
</dbReference>
<dbReference type="Pfam" id="PF00072">
    <property type="entry name" value="Response_reg"/>
    <property type="match status" value="1"/>
</dbReference>
<evidence type="ECO:0000259" key="7">
    <source>
        <dbReference type="PROSITE" id="PS50110"/>
    </source>
</evidence>
<organism evidence="8 9">
    <name type="scientific">Larkinella terrae</name>
    <dbReference type="NCBI Taxonomy" id="2025311"/>
    <lineage>
        <taxon>Bacteria</taxon>
        <taxon>Pseudomonadati</taxon>
        <taxon>Bacteroidota</taxon>
        <taxon>Cytophagia</taxon>
        <taxon>Cytophagales</taxon>
        <taxon>Spirosomataceae</taxon>
        <taxon>Larkinella</taxon>
    </lineage>
</organism>
<evidence type="ECO:0000313" key="8">
    <source>
        <dbReference type="EMBL" id="MRS64013.1"/>
    </source>
</evidence>
<dbReference type="Pfam" id="PF00196">
    <property type="entry name" value="GerE"/>
    <property type="match status" value="1"/>
</dbReference>
<dbReference type="CDD" id="cd17535">
    <property type="entry name" value="REC_NarL-like"/>
    <property type="match status" value="1"/>
</dbReference>
<gene>
    <name evidence="8" type="ORF">GJJ30_22135</name>
</gene>
<dbReference type="OrthoDB" id="941065at2"/>
<sequence>MVILVVDDHAIIRVGLEYYIGKILPEVKVIPCETFPAALEALTKYEVNVVVLDIVMPGAGNTQMVSRIRKIRPDARILIYSGLEENLYALPYIKAGADGFLSKNDPYTEFGVAIKTVLDRGKYISRKIQQLMLFKFSDQGSSSMENPLQTLSRIEQEVLKLLIEGKRMKDIAAMLNLKQTTISTHKKNIFDKFGVTNVSELISNLQDFKYLLLI</sequence>
<dbReference type="GO" id="GO:0000160">
    <property type="term" value="P:phosphorelay signal transduction system"/>
    <property type="evidence" value="ECO:0007669"/>
    <property type="project" value="InterPro"/>
</dbReference>
<dbReference type="PROSITE" id="PS50110">
    <property type="entry name" value="RESPONSE_REGULATORY"/>
    <property type="match status" value="1"/>
</dbReference>
<accession>A0A7K0EQA0</accession>
<dbReference type="EMBL" id="WJXZ01000014">
    <property type="protein sequence ID" value="MRS64013.1"/>
    <property type="molecule type" value="Genomic_DNA"/>
</dbReference>
<evidence type="ECO:0000256" key="3">
    <source>
        <dbReference type="ARBA" id="ARBA00023125"/>
    </source>
</evidence>
<feature type="domain" description="HTH luxR-type" evidence="6">
    <location>
        <begin position="144"/>
        <end position="209"/>
    </location>
</feature>
<dbReference type="GO" id="GO:0006355">
    <property type="term" value="P:regulation of DNA-templated transcription"/>
    <property type="evidence" value="ECO:0007669"/>
    <property type="project" value="InterPro"/>
</dbReference>
<dbReference type="InterPro" id="IPR036388">
    <property type="entry name" value="WH-like_DNA-bd_sf"/>
</dbReference>
<reference evidence="8 9" key="1">
    <citation type="journal article" date="2018" name="Antonie Van Leeuwenhoek">
        <title>Larkinella terrae sp. nov., isolated from soil on Jeju Island, South Korea.</title>
        <authorList>
            <person name="Ten L.N."/>
            <person name="Jeon J."/>
            <person name="Park S.J."/>
            <person name="Park S."/>
            <person name="Lee S.Y."/>
            <person name="Kim M.K."/>
            <person name="Jung H.Y."/>
        </authorList>
    </citation>
    <scope>NUCLEOTIDE SEQUENCE [LARGE SCALE GENOMIC DNA]</scope>
    <source>
        <strain evidence="8 9">KCTC 52001</strain>
    </source>
</reference>
<evidence type="ECO:0000256" key="1">
    <source>
        <dbReference type="ARBA" id="ARBA00022553"/>
    </source>
</evidence>
<evidence type="ECO:0000256" key="2">
    <source>
        <dbReference type="ARBA" id="ARBA00023015"/>
    </source>
</evidence>
<evidence type="ECO:0000256" key="5">
    <source>
        <dbReference type="PROSITE-ProRule" id="PRU00169"/>
    </source>
</evidence>
<dbReference type="SUPFAM" id="SSF52172">
    <property type="entry name" value="CheY-like"/>
    <property type="match status" value="1"/>
</dbReference>
<dbReference type="CDD" id="cd06170">
    <property type="entry name" value="LuxR_C_like"/>
    <property type="match status" value="1"/>
</dbReference>
<dbReference type="Gene3D" id="1.10.10.10">
    <property type="entry name" value="Winged helix-like DNA-binding domain superfamily/Winged helix DNA-binding domain"/>
    <property type="match status" value="1"/>
</dbReference>
<dbReference type="InterPro" id="IPR058245">
    <property type="entry name" value="NreC/VraR/RcsB-like_REC"/>
</dbReference>
<keyword evidence="3" id="KW-0238">DNA-binding</keyword>
<evidence type="ECO:0000259" key="6">
    <source>
        <dbReference type="PROSITE" id="PS50043"/>
    </source>
</evidence>
<comment type="caution">
    <text evidence="8">The sequence shown here is derived from an EMBL/GenBank/DDBJ whole genome shotgun (WGS) entry which is preliminary data.</text>
</comment>
<dbReference type="SMART" id="SM00421">
    <property type="entry name" value="HTH_LUXR"/>
    <property type="match status" value="1"/>
</dbReference>
<dbReference type="PANTHER" id="PTHR43214">
    <property type="entry name" value="TWO-COMPONENT RESPONSE REGULATOR"/>
    <property type="match status" value="1"/>
</dbReference>
<keyword evidence="4" id="KW-0804">Transcription</keyword>
<keyword evidence="2" id="KW-0805">Transcription regulation</keyword>
<evidence type="ECO:0000256" key="4">
    <source>
        <dbReference type="ARBA" id="ARBA00023163"/>
    </source>
</evidence>
<feature type="modified residue" description="4-aspartylphosphate" evidence="5">
    <location>
        <position position="53"/>
    </location>
</feature>
<dbReference type="InterPro" id="IPR016032">
    <property type="entry name" value="Sig_transdc_resp-reg_C-effctor"/>
</dbReference>
<dbReference type="InterPro" id="IPR011006">
    <property type="entry name" value="CheY-like_superfamily"/>
</dbReference>
<dbReference type="PANTHER" id="PTHR43214:SF41">
    <property type="entry name" value="NITRATE_NITRITE RESPONSE REGULATOR PROTEIN NARP"/>
    <property type="match status" value="1"/>
</dbReference>
<dbReference type="AlphaFoldDB" id="A0A7K0EQA0"/>
<dbReference type="Proteomes" id="UP000441754">
    <property type="component" value="Unassembled WGS sequence"/>
</dbReference>
<dbReference type="InterPro" id="IPR039420">
    <property type="entry name" value="WalR-like"/>
</dbReference>
<dbReference type="RefSeq" id="WP_154177386.1">
    <property type="nucleotide sequence ID" value="NZ_WJXZ01000014.1"/>
</dbReference>
<feature type="domain" description="Response regulatory" evidence="7">
    <location>
        <begin position="2"/>
        <end position="118"/>
    </location>
</feature>
<dbReference type="SMART" id="SM00448">
    <property type="entry name" value="REC"/>
    <property type="match status" value="1"/>
</dbReference>